<reference evidence="3 4" key="1">
    <citation type="submission" date="2018-03" db="EMBL/GenBank/DDBJ databases">
        <authorList>
            <person name="Fogelqvist J."/>
        </authorList>
    </citation>
    <scope>NUCLEOTIDE SEQUENCE [LARGE SCALE GENOMIC DNA]</scope>
</reference>
<accession>A0A3P3YDN1</accession>
<feature type="region of interest" description="Disordered" evidence="1">
    <location>
        <begin position="23"/>
        <end position="42"/>
    </location>
</feature>
<organism evidence="3 4">
    <name type="scientific">Plasmodiophora brassicae</name>
    <name type="common">Clubroot disease agent</name>
    <dbReference type="NCBI Taxonomy" id="37360"/>
    <lineage>
        <taxon>Eukaryota</taxon>
        <taxon>Sar</taxon>
        <taxon>Rhizaria</taxon>
        <taxon>Endomyxa</taxon>
        <taxon>Phytomyxea</taxon>
        <taxon>Plasmodiophorida</taxon>
        <taxon>Plasmodiophoridae</taxon>
        <taxon>Plasmodiophora</taxon>
    </lineage>
</organism>
<geneLocation type="mitochondrion" evidence="3"/>
<dbReference type="EMBL" id="OVEO01000008">
    <property type="protein sequence ID" value="SPQ98040.1"/>
    <property type="molecule type" value="Genomic_DNA"/>
</dbReference>
<feature type="signal peptide" evidence="2">
    <location>
        <begin position="1"/>
        <end position="21"/>
    </location>
</feature>
<evidence type="ECO:0000313" key="3">
    <source>
        <dbReference type="EMBL" id="SPQ98040.1"/>
    </source>
</evidence>
<keyword evidence="3" id="KW-0496">Mitochondrion</keyword>
<protein>
    <submittedName>
        <fullName evidence="3">Uncharacterized protein</fullName>
    </submittedName>
</protein>
<name>A0A3P3YDN1_PLABS</name>
<proteinExistence type="predicted"/>
<evidence type="ECO:0000256" key="1">
    <source>
        <dbReference type="SAM" id="MobiDB-lite"/>
    </source>
</evidence>
<evidence type="ECO:0000313" key="4">
    <source>
        <dbReference type="Proteomes" id="UP000290189"/>
    </source>
</evidence>
<gene>
    <name evidence="3" type="ORF">PLBR_LOCUS5255</name>
</gene>
<dbReference type="Proteomes" id="UP000290189">
    <property type="component" value="Unassembled WGS sequence"/>
</dbReference>
<feature type="chain" id="PRO_5018279430" evidence="2">
    <location>
        <begin position="22"/>
        <end position="204"/>
    </location>
</feature>
<dbReference type="AlphaFoldDB" id="A0A3P3YDN1"/>
<keyword evidence="2" id="KW-0732">Signal</keyword>
<evidence type="ECO:0000256" key="2">
    <source>
        <dbReference type="SAM" id="SignalP"/>
    </source>
</evidence>
<sequence>MRIAFLTVVLLATCAFQLAASTKPGPDPMNNDAPPPTNPKRNLLDNVKSARGAIVDKVAYCLRTNKYCGEWMKNVQNETIATGVDVASVAAALAAGVPLWKTAKAVARRMSKTPPPPPSPVPAPVAPVETAPNGVVAKYGKTVAGAVAAGVTAGLAINALTGRSSAGAKGSATTTTAKHDAHSGAATVTVPAVALAAILLVAQF</sequence>